<evidence type="ECO:0000313" key="1">
    <source>
        <dbReference type="EMBL" id="KIW56845.1"/>
    </source>
</evidence>
<evidence type="ECO:0000313" key="2">
    <source>
        <dbReference type="Proteomes" id="UP000054342"/>
    </source>
</evidence>
<name>A0A0D2EQ45_9EURO</name>
<dbReference type="AlphaFoldDB" id="A0A0D2EQ45"/>
<gene>
    <name evidence="1" type="ORF">PV05_05466</name>
</gene>
<reference evidence="1 2" key="1">
    <citation type="submission" date="2015-01" db="EMBL/GenBank/DDBJ databases">
        <title>The Genome Sequence of Exophiala xenobiotica CBS118157.</title>
        <authorList>
            <consortium name="The Broad Institute Genomics Platform"/>
            <person name="Cuomo C."/>
            <person name="de Hoog S."/>
            <person name="Gorbushina A."/>
            <person name="Stielow B."/>
            <person name="Teixiera M."/>
            <person name="Abouelleil A."/>
            <person name="Chapman S.B."/>
            <person name="Priest M."/>
            <person name="Young S.K."/>
            <person name="Wortman J."/>
            <person name="Nusbaum C."/>
            <person name="Birren B."/>
        </authorList>
    </citation>
    <scope>NUCLEOTIDE SEQUENCE [LARGE SCALE GENOMIC DNA]</scope>
    <source>
        <strain evidence="1 2">CBS 118157</strain>
    </source>
</reference>
<dbReference type="Proteomes" id="UP000054342">
    <property type="component" value="Unassembled WGS sequence"/>
</dbReference>
<organism evidence="1 2">
    <name type="scientific">Exophiala xenobiotica</name>
    <dbReference type="NCBI Taxonomy" id="348802"/>
    <lineage>
        <taxon>Eukaryota</taxon>
        <taxon>Fungi</taxon>
        <taxon>Dikarya</taxon>
        <taxon>Ascomycota</taxon>
        <taxon>Pezizomycotina</taxon>
        <taxon>Eurotiomycetes</taxon>
        <taxon>Chaetothyriomycetidae</taxon>
        <taxon>Chaetothyriales</taxon>
        <taxon>Herpotrichiellaceae</taxon>
        <taxon>Exophiala</taxon>
    </lineage>
</organism>
<dbReference type="EMBL" id="KN847319">
    <property type="protein sequence ID" value="KIW56845.1"/>
    <property type="molecule type" value="Genomic_DNA"/>
</dbReference>
<dbReference type="OrthoDB" id="4540281at2759"/>
<dbReference type="RefSeq" id="XP_013317429.1">
    <property type="nucleotide sequence ID" value="XM_013461975.1"/>
</dbReference>
<sequence>MDVHAWPSVVQKVSWPKDGVTYTFEHRGYIRPEKLEYWLTTLFGPQRAKYMLFNQRLYVKSPRQPTPAEKEWMMDSDPASSVEVEGFGLITLPKKNG</sequence>
<dbReference type="GeneID" id="25327374"/>
<keyword evidence="2" id="KW-1185">Reference proteome</keyword>
<protein>
    <submittedName>
        <fullName evidence="1">Uncharacterized protein</fullName>
    </submittedName>
</protein>
<dbReference type="HOGENOM" id="CLU_2346705_0_0_1"/>
<accession>A0A0D2EQ45</accession>
<proteinExistence type="predicted"/>